<organism evidence="2 3">
    <name type="scientific">Striga hermonthica</name>
    <name type="common">Purple witchweed</name>
    <name type="synonym">Buchnera hermonthica</name>
    <dbReference type="NCBI Taxonomy" id="68872"/>
    <lineage>
        <taxon>Eukaryota</taxon>
        <taxon>Viridiplantae</taxon>
        <taxon>Streptophyta</taxon>
        <taxon>Embryophyta</taxon>
        <taxon>Tracheophyta</taxon>
        <taxon>Spermatophyta</taxon>
        <taxon>Magnoliopsida</taxon>
        <taxon>eudicotyledons</taxon>
        <taxon>Gunneridae</taxon>
        <taxon>Pentapetalae</taxon>
        <taxon>asterids</taxon>
        <taxon>lamiids</taxon>
        <taxon>Lamiales</taxon>
        <taxon>Orobanchaceae</taxon>
        <taxon>Buchnereae</taxon>
        <taxon>Striga</taxon>
    </lineage>
</organism>
<dbReference type="AlphaFoldDB" id="A0A9N7RBJ7"/>
<evidence type="ECO:0000313" key="3">
    <source>
        <dbReference type="Proteomes" id="UP001153555"/>
    </source>
</evidence>
<sequence>ARSNAAYQQPGALGRGILACSTCMRCTRNSEPVTSGDHKSSRMENYVCPGPVSSLHGIPDLVTLISSRHGELHLCPYKIVRCLRQKSFVNCFGNTSFSKMQSSSKTQALRCYAYLQLSYARGLVLLLLLALFEPPGDCYGLSL</sequence>
<keyword evidence="1" id="KW-0472">Membrane</keyword>
<evidence type="ECO:0000313" key="2">
    <source>
        <dbReference type="EMBL" id="CAA0822914.1"/>
    </source>
</evidence>
<keyword evidence="1" id="KW-1133">Transmembrane helix</keyword>
<keyword evidence="3" id="KW-1185">Reference proteome</keyword>
<feature type="non-terminal residue" evidence="2">
    <location>
        <position position="143"/>
    </location>
</feature>
<dbReference type="EMBL" id="CACSLK010024378">
    <property type="protein sequence ID" value="CAA0822914.1"/>
    <property type="molecule type" value="Genomic_DNA"/>
</dbReference>
<feature type="non-terminal residue" evidence="2">
    <location>
        <position position="1"/>
    </location>
</feature>
<dbReference type="Proteomes" id="UP001153555">
    <property type="component" value="Unassembled WGS sequence"/>
</dbReference>
<comment type="caution">
    <text evidence="2">The sequence shown here is derived from an EMBL/GenBank/DDBJ whole genome shotgun (WGS) entry which is preliminary data.</text>
</comment>
<name>A0A9N7RBJ7_STRHE</name>
<accession>A0A9N7RBJ7</accession>
<keyword evidence="1" id="KW-0812">Transmembrane</keyword>
<evidence type="ECO:0000256" key="1">
    <source>
        <dbReference type="SAM" id="Phobius"/>
    </source>
</evidence>
<protein>
    <submittedName>
        <fullName evidence="2">Uncharacterized protein</fullName>
    </submittedName>
</protein>
<reference evidence="2" key="1">
    <citation type="submission" date="2019-12" db="EMBL/GenBank/DDBJ databases">
        <authorList>
            <person name="Scholes J."/>
        </authorList>
    </citation>
    <scope>NUCLEOTIDE SEQUENCE</scope>
</reference>
<feature type="transmembrane region" description="Helical" evidence="1">
    <location>
        <begin position="111"/>
        <end position="132"/>
    </location>
</feature>
<proteinExistence type="predicted"/>
<gene>
    <name evidence="2" type="ORF">SHERM_20167</name>
</gene>